<dbReference type="PROSITE" id="PS50263">
    <property type="entry name" value="CN_HYDROLASE"/>
    <property type="match status" value="1"/>
</dbReference>
<keyword evidence="4" id="KW-1185">Reference proteome</keyword>
<gene>
    <name evidence="3" type="ORF">EES38_13105</name>
</gene>
<dbReference type="RefSeq" id="WP_124937653.1">
    <property type="nucleotide sequence ID" value="NZ_RJVQ01000005.1"/>
</dbReference>
<dbReference type="InterPro" id="IPR036526">
    <property type="entry name" value="C-N_Hydrolase_sf"/>
</dbReference>
<evidence type="ECO:0000259" key="2">
    <source>
        <dbReference type="PROSITE" id="PS50263"/>
    </source>
</evidence>
<dbReference type="PANTHER" id="PTHR43674">
    <property type="entry name" value="NITRILASE C965.09-RELATED"/>
    <property type="match status" value="1"/>
</dbReference>
<comment type="caution">
    <text evidence="3">The sequence shown here is derived from an EMBL/GenBank/DDBJ whole genome shotgun (WGS) entry which is preliminary data.</text>
</comment>
<evidence type="ECO:0000256" key="1">
    <source>
        <dbReference type="ARBA" id="ARBA00022801"/>
    </source>
</evidence>
<dbReference type="AlphaFoldDB" id="A0A3N9TEJ3"/>
<dbReference type="CDD" id="cd07197">
    <property type="entry name" value="nitrilase"/>
    <property type="match status" value="1"/>
</dbReference>
<dbReference type="Proteomes" id="UP000281112">
    <property type="component" value="Unassembled WGS sequence"/>
</dbReference>
<name>A0A3N9TEJ3_9VIBR</name>
<sequence>MKVTFVELPENLQADSPKWEDKKQLIQLEKSDVLLTNEMPFGRWLFDKAEYDAVTASDVIRENELGVEALKKLELPVVLSSRPIQHDSKLANEAFALINGVYHRAHRKQYFPDEPGFYEAAWFKGDQSGFEVINIGQVSVGFMLCTEVMFSEWARAYRRQGAHLIVVPRSTEQNVEKWKTAASLAAIVSGCYVVSSNRAGRFSDDITFGGHGFAFAPDGTLIAETSATNPIVSFELDIDLVQHQQRQFPCYVKEPNL</sequence>
<dbReference type="InterPro" id="IPR050345">
    <property type="entry name" value="Aliph_Amidase/BUP"/>
</dbReference>
<dbReference type="OrthoDB" id="9811121at2"/>
<dbReference type="SUPFAM" id="SSF56317">
    <property type="entry name" value="Carbon-nitrogen hydrolase"/>
    <property type="match status" value="1"/>
</dbReference>
<dbReference type="Gene3D" id="3.60.110.10">
    <property type="entry name" value="Carbon-nitrogen hydrolase"/>
    <property type="match status" value="1"/>
</dbReference>
<dbReference type="Pfam" id="PF00795">
    <property type="entry name" value="CN_hydrolase"/>
    <property type="match status" value="1"/>
</dbReference>
<protein>
    <submittedName>
        <fullName evidence="3">Carbon-nitrogen hydrolase family protein</fullName>
    </submittedName>
</protein>
<evidence type="ECO:0000313" key="4">
    <source>
        <dbReference type="Proteomes" id="UP000281112"/>
    </source>
</evidence>
<dbReference type="GO" id="GO:0016811">
    <property type="term" value="F:hydrolase activity, acting on carbon-nitrogen (but not peptide) bonds, in linear amides"/>
    <property type="evidence" value="ECO:0007669"/>
    <property type="project" value="UniProtKB-ARBA"/>
</dbReference>
<dbReference type="EMBL" id="RJVQ01000005">
    <property type="protein sequence ID" value="RQW62658.1"/>
    <property type="molecule type" value="Genomic_DNA"/>
</dbReference>
<evidence type="ECO:0000313" key="3">
    <source>
        <dbReference type="EMBL" id="RQW62658.1"/>
    </source>
</evidence>
<dbReference type="InterPro" id="IPR003010">
    <property type="entry name" value="C-N_Hydrolase"/>
</dbReference>
<dbReference type="PANTHER" id="PTHR43674:SF2">
    <property type="entry name" value="BETA-UREIDOPROPIONASE"/>
    <property type="match status" value="1"/>
</dbReference>
<accession>A0A3N9TEJ3</accession>
<reference evidence="3 4" key="1">
    <citation type="submission" date="2018-11" db="EMBL/GenBank/DDBJ databases">
        <title>Vibrio LJC006 sp. nov., isolated from seawater during the bloom of the enteromorpha.</title>
        <authorList>
            <person name="Liang J."/>
        </authorList>
    </citation>
    <scope>NUCLEOTIDE SEQUENCE [LARGE SCALE GENOMIC DNA]</scope>
    <source>
        <strain evidence="3 4">LJC006</strain>
    </source>
</reference>
<keyword evidence="1 3" id="KW-0378">Hydrolase</keyword>
<organism evidence="3 4">
    <name type="scientific">Vibrio viridaestus</name>
    <dbReference type="NCBI Taxonomy" id="2487322"/>
    <lineage>
        <taxon>Bacteria</taxon>
        <taxon>Pseudomonadati</taxon>
        <taxon>Pseudomonadota</taxon>
        <taxon>Gammaproteobacteria</taxon>
        <taxon>Vibrionales</taxon>
        <taxon>Vibrionaceae</taxon>
        <taxon>Vibrio</taxon>
    </lineage>
</organism>
<proteinExistence type="predicted"/>
<feature type="domain" description="CN hydrolase" evidence="2">
    <location>
        <begin position="1"/>
        <end position="238"/>
    </location>
</feature>